<evidence type="ECO:0000256" key="7">
    <source>
        <dbReference type="ARBA" id="ARBA00023010"/>
    </source>
</evidence>
<dbReference type="InterPro" id="IPR005807">
    <property type="entry name" value="SecE_bac"/>
</dbReference>
<dbReference type="AlphaFoldDB" id="A0A2N1PSY1"/>
<dbReference type="GO" id="GO:0006605">
    <property type="term" value="P:protein targeting"/>
    <property type="evidence" value="ECO:0007669"/>
    <property type="project" value="UniProtKB-UniRule"/>
</dbReference>
<dbReference type="GO" id="GO:0005886">
    <property type="term" value="C:plasma membrane"/>
    <property type="evidence" value="ECO:0007669"/>
    <property type="project" value="UniProtKB-SubCell"/>
</dbReference>
<dbReference type="PANTHER" id="PTHR33910">
    <property type="entry name" value="PROTEIN TRANSLOCASE SUBUNIT SECE"/>
    <property type="match status" value="1"/>
</dbReference>
<name>A0A2N1PSY1_9BACT</name>
<dbReference type="InterPro" id="IPR001901">
    <property type="entry name" value="Translocase_SecE/Sec61-g"/>
</dbReference>
<evidence type="ECO:0000256" key="6">
    <source>
        <dbReference type="ARBA" id="ARBA00022989"/>
    </source>
</evidence>
<keyword evidence="8 9" id="KW-0472">Membrane</keyword>
<gene>
    <name evidence="9" type="primary">secE</name>
    <name evidence="10" type="ORF">CVV64_06700</name>
</gene>
<evidence type="ECO:0000256" key="8">
    <source>
        <dbReference type="ARBA" id="ARBA00023136"/>
    </source>
</evidence>
<dbReference type="NCBIfam" id="TIGR00964">
    <property type="entry name" value="secE_bact"/>
    <property type="match status" value="1"/>
</dbReference>
<evidence type="ECO:0000256" key="1">
    <source>
        <dbReference type="ARBA" id="ARBA00004370"/>
    </source>
</evidence>
<dbReference type="HAMAP" id="MF_00422">
    <property type="entry name" value="SecE"/>
    <property type="match status" value="1"/>
</dbReference>
<dbReference type="Pfam" id="PF00584">
    <property type="entry name" value="SecE"/>
    <property type="match status" value="1"/>
</dbReference>
<dbReference type="GO" id="GO:0009306">
    <property type="term" value="P:protein secretion"/>
    <property type="evidence" value="ECO:0007669"/>
    <property type="project" value="UniProtKB-UniRule"/>
</dbReference>
<evidence type="ECO:0000313" key="10">
    <source>
        <dbReference type="EMBL" id="PKK91443.1"/>
    </source>
</evidence>
<keyword evidence="2 9" id="KW-0813">Transport</keyword>
<comment type="caution">
    <text evidence="10">The sequence shown here is derived from an EMBL/GenBank/DDBJ whole genome shotgun (WGS) entry which is preliminary data.</text>
</comment>
<feature type="transmembrane region" description="Helical" evidence="9">
    <location>
        <begin position="29"/>
        <end position="54"/>
    </location>
</feature>
<proteinExistence type="inferred from homology"/>
<comment type="subcellular location">
    <subcellularLocation>
        <location evidence="9">Cell membrane</location>
        <topology evidence="9">Single-pass membrane protein</topology>
    </subcellularLocation>
    <subcellularLocation>
        <location evidence="1">Membrane</location>
    </subcellularLocation>
</comment>
<dbReference type="InterPro" id="IPR038379">
    <property type="entry name" value="SecE_sf"/>
</dbReference>
<dbReference type="GO" id="GO:0008320">
    <property type="term" value="F:protein transmembrane transporter activity"/>
    <property type="evidence" value="ECO:0007669"/>
    <property type="project" value="UniProtKB-UniRule"/>
</dbReference>
<evidence type="ECO:0000256" key="3">
    <source>
        <dbReference type="ARBA" id="ARBA00022475"/>
    </source>
</evidence>
<protein>
    <recommendedName>
        <fullName evidence="9">Protein translocase subunit SecE</fullName>
    </recommendedName>
</protein>
<evidence type="ECO:0000256" key="2">
    <source>
        <dbReference type="ARBA" id="ARBA00022448"/>
    </source>
</evidence>
<evidence type="ECO:0000313" key="11">
    <source>
        <dbReference type="Proteomes" id="UP000233256"/>
    </source>
</evidence>
<dbReference type="Gene3D" id="1.20.5.1030">
    <property type="entry name" value="Preprotein translocase secy subunit"/>
    <property type="match status" value="1"/>
</dbReference>
<accession>A0A2N1PSY1</accession>
<dbReference type="PROSITE" id="PS01067">
    <property type="entry name" value="SECE_SEC61G"/>
    <property type="match status" value="1"/>
</dbReference>
<dbReference type="GO" id="GO:0043952">
    <property type="term" value="P:protein transport by the Sec complex"/>
    <property type="evidence" value="ECO:0007669"/>
    <property type="project" value="UniProtKB-UniRule"/>
</dbReference>
<evidence type="ECO:0000256" key="5">
    <source>
        <dbReference type="ARBA" id="ARBA00022927"/>
    </source>
</evidence>
<keyword evidence="6 9" id="KW-1133">Transmembrane helix</keyword>
<comment type="similarity">
    <text evidence="9">Belongs to the SecE/SEC61-gamma family.</text>
</comment>
<dbReference type="EMBL" id="PGXC01000003">
    <property type="protein sequence ID" value="PKK91443.1"/>
    <property type="molecule type" value="Genomic_DNA"/>
</dbReference>
<organism evidence="10 11">
    <name type="scientific">Candidatus Wallbacteria bacterium HGW-Wallbacteria-1</name>
    <dbReference type="NCBI Taxonomy" id="2013854"/>
    <lineage>
        <taxon>Bacteria</taxon>
        <taxon>Candidatus Walliibacteriota</taxon>
    </lineage>
</organism>
<comment type="subunit">
    <text evidence="9">Component of the Sec protein translocase complex. Heterotrimer consisting of SecY, SecE and SecG subunits. The heterotrimers can form oligomers, although 1 heterotrimer is thought to be able to translocate proteins. Interacts with the ribosome. Interacts with SecDF, and other proteins may be involved. Interacts with SecA.</text>
</comment>
<keyword evidence="4 9" id="KW-0812">Transmembrane</keyword>
<comment type="function">
    <text evidence="9">Essential subunit of the Sec protein translocation channel SecYEG. Clamps together the 2 halves of SecY. May contact the channel plug during translocation.</text>
</comment>
<keyword evidence="3 9" id="KW-1003">Cell membrane</keyword>
<keyword evidence="5 9" id="KW-0653">Protein transport</keyword>
<dbReference type="Proteomes" id="UP000233256">
    <property type="component" value="Unassembled WGS sequence"/>
</dbReference>
<dbReference type="PANTHER" id="PTHR33910:SF1">
    <property type="entry name" value="PROTEIN TRANSLOCASE SUBUNIT SECE"/>
    <property type="match status" value="1"/>
</dbReference>
<evidence type="ECO:0000256" key="4">
    <source>
        <dbReference type="ARBA" id="ARBA00022692"/>
    </source>
</evidence>
<keyword evidence="7 9" id="KW-0811">Translocation</keyword>
<sequence length="62" mass="7025">MEALKSLQKFLKEVRSELKKVAWPGKNEVIVNTTAVIVVSIICGLYIGLVDYAFRKILLNIF</sequence>
<evidence type="ECO:0000256" key="9">
    <source>
        <dbReference type="HAMAP-Rule" id="MF_00422"/>
    </source>
</evidence>
<reference evidence="10 11" key="1">
    <citation type="journal article" date="2017" name="ISME J.">
        <title>Potential for microbial H2 and metal transformations associated with novel bacteria and archaea in deep terrestrial subsurface sediments.</title>
        <authorList>
            <person name="Hernsdorf A.W."/>
            <person name="Amano Y."/>
            <person name="Miyakawa K."/>
            <person name="Ise K."/>
            <person name="Suzuki Y."/>
            <person name="Anantharaman K."/>
            <person name="Probst A."/>
            <person name="Burstein D."/>
            <person name="Thomas B.C."/>
            <person name="Banfield J.F."/>
        </authorList>
    </citation>
    <scope>NUCLEOTIDE SEQUENCE [LARGE SCALE GENOMIC DNA]</scope>
    <source>
        <strain evidence="10">HGW-Wallbacteria-1</strain>
    </source>
</reference>
<dbReference type="GO" id="GO:0065002">
    <property type="term" value="P:intracellular protein transmembrane transport"/>
    <property type="evidence" value="ECO:0007669"/>
    <property type="project" value="UniProtKB-UniRule"/>
</dbReference>